<dbReference type="RefSeq" id="XP_047782913.1">
    <property type="nucleotide sequence ID" value="XM_047926998.1"/>
</dbReference>
<dbReference type="Gene3D" id="1.20.1070.10">
    <property type="entry name" value="Rhodopsin 7-helix transmembrane proteins"/>
    <property type="match status" value="1"/>
</dbReference>
<proteinExistence type="predicted"/>
<feature type="transmembrane region" description="Helical" evidence="2">
    <location>
        <begin position="294"/>
        <end position="315"/>
    </location>
</feature>
<feature type="transmembrane region" description="Helical" evidence="2">
    <location>
        <begin position="126"/>
        <end position="145"/>
    </location>
</feature>
<keyword evidence="2" id="KW-0472">Membrane</keyword>
<evidence type="ECO:0000256" key="2">
    <source>
        <dbReference type="SAM" id="Phobius"/>
    </source>
</evidence>
<feature type="region of interest" description="Disordered" evidence="1">
    <location>
        <begin position="432"/>
        <end position="459"/>
    </location>
</feature>
<feature type="transmembrane region" description="Helical" evidence="2">
    <location>
        <begin position="92"/>
        <end position="114"/>
    </location>
</feature>
<feature type="transmembrane region" description="Helical" evidence="2">
    <location>
        <begin position="247"/>
        <end position="273"/>
    </location>
</feature>
<dbReference type="EMBL" id="JADCUA010000003">
    <property type="protein sequence ID" value="KAH9841614.1"/>
    <property type="molecule type" value="Genomic_DNA"/>
</dbReference>
<organism evidence="3 4">
    <name type="scientific">Rhodofomes roseus</name>
    <dbReference type="NCBI Taxonomy" id="34475"/>
    <lineage>
        <taxon>Eukaryota</taxon>
        <taxon>Fungi</taxon>
        <taxon>Dikarya</taxon>
        <taxon>Basidiomycota</taxon>
        <taxon>Agaricomycotina</taxon>
        <taxon>Agaricomycetes</taxon>
        <taxon>Polyporales</taxon>
        <taxon>Rhodofomes</taxon>
    </lineage>
</organism>
<keyword evidence="2" id="KW-0812">Transmembrane</keyword>
<gene>
    <name evidence="3" type="ORF">C8Q71DRAFT_853983</name>
</gene>
<keyword evidence="2" id="KW-1133">Transmembrane helix</keyword>
<evidence type="ECO:0000256" key="1">
    <source>
        <dbReference type="SAM" id="MobiDB-lite"/>
    </source>
</evidence>
<feature type="transmembrane region" description="Helical" evidence="2">
    <location>
        <begin position="327"/>
        <end position="353"/>
    </location>
</feature>
<evidence type="ECO:0000313" key="3">
    <source>
        <dbReference type="EMBL" id="KAH9841614.1"/>
    </source>
</evidence>
<feature type="transmembrane region" description="Helical" evidence="2">
    <location>
        <begin position="165"/>
        <end position="185"/>
    </location>
</feature>
<keyword evidence="4" id="KW-1185">Reference proteome</keyword>
<evidence type="ECO:0000313" key="4">
    <source>
        <dbReference type="Proteomes" id="UP000814176"/>
    </source>
</evidence>
<feature type="transmembrane region" description="Helical" evidence="2">
    <location>
        <begin position="205"/>
        <end position="227"/>
    </location>
</feature>
<dbReference type="GeneID" id="72007730"/>
<feature type="compositionally biased region" description="Basic and acidic residues" evidence="1">
    <location>
        <begin position="434"/>
        <end position="453"/>
    </location>
</feature>
<reference evidence="3 4" key="1">
    <citation type="journal article" date="2021" name="Environ. Microbiol.">
        <title>Gene family expansions and transcriptome signatures uncover fungal adaptations to wood decay.</title>
        <authorList>
            <person name="Hage H."/>
            <person name="Miyauchi S."/>
            <person name="Viragh M."/>
            <person name="Drula E."/>
            <person name="Min B."/>
            <person name="Chaduli D."/>
            <person name="Navarro D."/>
            <person name="Favel A."/>
            <person name="Norest M."/>
            <person name="Lesage-Meessen L."/>
            <person name="Balint B."/>
            <person name="Merenyi Z."/>
            <person name="de Eugenio L."/>
            <person name="Morin E."/>
            <person name="Martinez A.T."/>
            <person name="Baldrian P."/>
            <person name="Stursova M."/>
            <person name="Martinez M.J."/>
            <person name="Novotny C."/>
            <person name="Magnuson J.K."/>
            <person name="Spatafora J.W."/>
            <person name="Maurice S."/>
            <person name="Pangilinan J."/>
            <person name="Andreopoulos W."/>
            <person name="LaButti K."/>
            <person name="Hundley H."/>
            <person name="Na H."/>
            <person name="Kuo A."/>
            <person name="Barry K."/>
            <person name="Lipzen A."/>
            <person name="Henrissat B."/>
            <person name="Riley R."/>
            <person name="Ahrendt S."/>
            <person name="Nagy L.G."/>
            <person name="Grigoriev I.V."/>
            <person name="Martin F."/>
            <person name="Rosso M.N."/>
        </authorList>
    </citation>
    <scope>NUCLEOTIDE SEQUENCE [LARGE SCALE GENOMIC DNA]</scope>
    <source>
        <strain evidence="3 4">CIRM-BRFM 1785</strain>
    </source>
</reference>
<accession>A0ABQ8KS21</accession>
<comment type="caution">
    <text evidence="3">The sequence shown here is derived from an EMBL/GenBank/DDBJ whole genome shotgun (WGS) entry which is preliminary data.</text>
</comment>
<name>A0ABQ8KS21_9APHY</name>
<dbReference type="Proteomes" id="UP000814176">
    <property type="component" value="Unassembled WGS sequence"/>
</dbReference>
<sequence length="459" mass="50057">MAASTLITSACPGLLACRKLLRSRSTTLKAGHAARTLQRLALFSSPAYKQRGEPYRPSQACQPAADMPALDEFAHYRRVTQGELGGSASADLAAWLFFQLIADHVFLPILVMTFALSRSVVRHSTVINLCCTWILSGILSSLLLYTSETTGPEPPRGLCTAQAALMSGAFPMTSVATLALAYRTWRSCTPGKSQLREKASWPIRVMLIVSPYLTLGVFCAIAAKLGVEYPGQVDRATRYFYCAVNVQALTIAVAVFSAAVCIIAAGFFVHLAMQQLRTRETRPLRQHSAKVDTSFRIRVGVLTLYTLTAALANLGSLGDTGTAFPDILTASVGMAVFLIFASQTDVLHAWWSFRPFQSPLVRPRHQPRADSAPPARTPYPSFDLDLLTKRTDSDVSEQARLEALHTYYAERVRGEGVKVEIIDRPQDAFIPGSELRRASGESKGSLRREKDAEAGAEAV</sequence>
<protein>
    <submittedName>
        <fullName evidence="3">Uncharacterized protein</fullName>
    </submittedName>
</protein>